<feature type="active site" evidence="7">
    <location>
        <position position="83"/>
    </location>
</feature>
<protein>
    <recommendedName>
        <fullName evidence="1">DNA (cytosine-5-)-methyltransferase</fullName>
        <ecNumber evidence="1">2.1.1.37</ecNumber>
    </recommendedName>
</protein>
<keyword evidence="4 7" id="KW-0949">S-adenosyl-L-methionine</keyword>
<reference evidence="9 10" key="1">
    <citation type="submission" date="2019-03" db="EMBL/GenBank/DDBJ databases">
        <authorList>
            <person name="Nijsse B."/>
        </authorList>
    </citation>
    <scope>NUCLEOTIDE SEQUENCE [LARGE SCALE GENOMIC DNA]</scope>
    <source>
        <strain evidence="9">Desulfoluna butyratoxydans MSL71</strain>
    </source>
</reference>
<keyword evidence="10" id="KW-1185">Reference proteome</keyword>
<dbReference type="InterPro" id="IPR050390">
    <property type="entry name" value="C5-Methyltransferase"/>
</dbReference>
<keyword evidence="5" id="KW-0680">Restriction system</keyword>
<keyword evidence="2 7" id="KW-0489">Methyltransferase</keyword>
<keyword evidence="3 7" id="KW-0808">Transferase</keyword>
<dbReference type="InterPro" id="IPR001525">
    <property type="entry name" value="C5_MeTfrase"/>
</dbReference>
<dbReference type="Pfam" id="PF00145">
    <property type="entry name" value="DNA_methylase"/>
    <property type="match status" value="1"/>
</dbReference>
<evidence type="ECO:0000256" key="2">
    <source>
        <dbReference type="ARBA" id="ARBA00022603"/>
    </source>
</evidence>
<dbReference type="GO" id="GO:0044027">
    <property type="term" value="P:negative regulation of gene expression via chromosomal CpG island methylation"/>
    <property type="evidence" value="ECO:0007669"/>
    <property type="project" value="TreeGrafter"/>
</dbReference>
<evidence type="ECO:0000256" key="8">
    <source>
        <dbReference type="RuleBase" id="RU000416"/>
    </source>
</evidence>
<evidence type="ECO:0000256" key="6">
    <source>
        <dbReference type="ARBA" id="ARBA00047422"/>
    </source>
</evidence>
<evidence type="ECO:0000256" key="7">
    <source>
        <dbReference type="PROSITE-ProRule" id="PRU01016"/>
    </source>
</evidence>
<organism evidence="9 10">
    <name type="scientific">Desulfoluna butyratoxydans</name>
    <dbReference type="NCBI Taxonomy" id="231438"/>
    <lineage>
        <taxon>Bacteria</taxon>
        <taxon>Pseudomonadati</taxon>
        <taxon>Thermodesulfobacteriota</taxon>
        <taxon>Desulfobacteria</taxon>
        <taxon>Desulfobacterales</taxon>
        <taxon>Desulfolunaceae</taxon>
        <taxon>Desulfoluna</taxon>
    </lineage>
</organism>
<dbReference type="PANTHER" id="PTHR10629:SF52">
    <property type="entry name" value="DNA (CYTOSINE-5)-METHYLTRANSFERASE 1"/>
    <property type="match status" value="1"/>
</dbReference>
<name>A0A4U8YRB8_9BACT</name>
<dbReference type="GO" id="GO:0032259">
    <property type="term" value="P:methylation"/>
    <property type="evidence" value="ECO:0007669"/>
    <property type="project" value="UniProtKB-KW"/>
</dbReference>
<comment type="catalytic activity">
    <reaction evidence="6">
        <text>a 2'-deoxycytidine in DNA + S-adenosyl-L-methionine = a 5-methyl-2'-deoxycytidine in DNA + S-adenosyl-L-homocysteine + H(+)</text>
        <dbReference type="Rhea" id="RHEA:13681"/>
        <dbReference type="Rhea" id="RHEA-COMP:11369"/>
        <dbReference type="Rhea" id="RHEA-COMP:11370"/>
        <dbReference type="ChEBI" id="CHEBI:15378"/>
        <dbReference type="ChEBI" id="CHEBI:57856"/>
        <dbReference type="ChEBI" id="CHEBI:59789"/>
        <dbReference type="ChEBI" id="CHEBI:85452"/>
        <dbReference type="ChEBI" id="CHEBI:85454"/>
        <dbReference type="EC" id="2.1.1.37"/>
    </reaction>
</comment>
<comment type="similarity">
    <text evidence="7 8">Belongs to the class I-like SAM-binding methyltransferase superfamily. C5-methyltransferase family.</text>
</comment>
<dbReference type="Proteomes" id="UP000507962">
    <property type="component" value="Unassembled WGS sequence"/>
</dbReference>
<dbReference type="GO" id="GO:0009307">
    <property type="term" value="P:DNA restriction-modification system"/>
    <property type="evidence" value="ECO:0007669"/>
    <property type="project" value="UniProtKB-KW"/>
</dbReference>
<dbReference type="NCBIfam" id="TIGR00675">
    <property type="entry name" value="dcm"/>
    <property type="match status" value="1"/>
</dbReference>
<dbReference type="AlphaFoldDB" id="A0A4U8YRB8"/>
<dbReference type="SUPFAM" id="SSF53335">
    <property type="entry name" value="S-adenosyl-L-methionine-dependent methyltransferases"/>
    <property type="match status" value="1"/>
</dbReference>
<dbReference type="RefSeq" id="WP_180145622.1">
    <property type="nucleotide sequence ID" value="NZ_CAADHO010000012.1"/>
</dbReference>
<evidence type="ECO:0000313" key="10">
    <source>
        <dbReference type="Proteomes" id="UP000507962"/>
    </source>
</evidence>
<accession>A0A4U8YRB8</accession>
<dbReference type="Gene3D" id="3.40.50.150">
    <property type="entry name" value="Vaccinia Virus protein VP39"/>
    <property type="match status" value="1"/>
</dbReference>
<dbReference type="Gene3D" id="3.90.120.10">
    <property type="entry name" value="DNA Methylase, subunit A, domain 2"/>
    <property type="match status" value="1"/>
</dbReference>
<dbReference type="EC" id="2.1.1.37" evidence="1"/>
<dbReference type="InterPro" id="IPR029063">
    <property type="entry name" value="SAM-dependent_MTases_sf"/>
</dbReference>
<proteinExistence type="inferred from homology"/>
<dbReference type="GO" id="GO:0003677">
    <property type="term" value="F:DNA binding"/>
    <property type="evidence" value="ECO:0007669"/>
    <property type="project" value="TreeGrafter"/>
</dbReference>
<evidence type="ECO:0000256" key="3">
    <source>
        <dbReference type="ARBA" id="ARBA00022679"/>
    </source>
</evidence>
<dbReference type="PROSITE" id="PS51679">
    <property type="entry name" value="SAM_MT_C5"/>
    <property type="match status" value="1"/>
</dbReference>
<evidence type="ECO:0000256" key="1">
    <source>
        <dbReference type="ARBA" id="ARBA00011975"/>
    </source>
</evidence>
<dbReference type="GO" id="GO:0003886">
    <property type="term" value="F:DNA (cytosine-5-)-methyltransferase activity"/>
    <property type="evidence" value="ECO:0007669"/>
    <property type="project" value="UniProtKB-EC"/>
</dbReference>
<sequence length="361" mass="40232">MSKIAVFDFFCGCGGTSAGFRSAGLDIAFALDVDKDAANTYRHNFPDTYFHEGDIRDLKKDKLEEQLTRFSNHLTLFCACAPCQPYSKQRTEKKFKDERLGLLELFIPLIKKYQPDFVFIENVPGLHKGRDGLDPLGKLTKVLKKYGYKMDSGVVAAQDYGAPQLRRRFVLLASRHGQINIPAATHGIDSDNPFKTVRDAIDDLPAIAAGETYKGISLKNHRAAALSELNLKRIKASSPDGGGRYEWHKSLWPACYTRTNDKGDVHSGHTDCYGRLWWDKPAPGLTTRCISYSNGRFGHPEQNRAISVREAARLQGFSDDFEFNGTLNSMAKQIGNAVPVDLALAMGRQFIQHIEGINGKV</sequence>
<dbReference type="PRINTS" id="PR00105">
    <property type="entry name" value="C5METTRFRASE"/>
</dbReference>
<evidence type="ECO:0000313" key="9">
    <source>
        <dbReference type="EMBL" id="VFQ46895.1"/>
    </source>
</evidence>
<dbReference type="PANTHER" id="PTHR10629">
    <property type="entry name" value="CYTOSINE-SPECIFIC METHYLTRANSFERASE"/>
    <property type="match status" value="1"/>
</dbReference>
<dbReference type="EMBL" id="CAADHO010000012">
    <property type="protein sequence ID" value="VFQ46895.1"/>
    <property type="molecule type" value="Genomic_DNA"/>
</dbReference>
<evidence type="ECO:0000256" key="4">
    <source>
        <dbReference type="ARBA" id="ARBA00022691"/>
    </source>
</evidence>
<evidence type="ECO:0000256" key="5">
    <source>
        <dbReference type="ARBA" id="ARBA00022747"/>
    </source>
</evidence>
<gene>
    <name evidence="9" type="ORF">MSL71_45770</name>
</gene>